<dbReference type="EMBL" id="CP118733">
    <property type="protein sequence ID" value="WNY47241.1"/>
    <property type="molecule type" value="Genomic_DNA"/>
</dbReference>
<dbReference type="InterPro" id="IPR010434">
    <property type="entry name" value="DUF1033"/>
</dbReference>
<dbReference type="Proteomes" id="UP001304088">
    <property type="component" value="Chromosome"/>
</dbReference>
<name>A0AA97AA54_9STRE</name>
<evidence type="ECO:0000313" key="2">
    <source>
        <dbReference type="Proteomes" id="UP001304088"/>
    </source>
</evidence>
<evidence type="ECO:0000313" key="1">
    <source>
        <dbReference type="EMBL" id="WNY47241.1"/>
    </source>
</evidence>
<protein>
    <submittedName>
        <fullName evidence="1">DUF1033 family protein</fullName>
    </submittedName>
</protein>
<accession>A0AA97AA54</accession>
<proteinExistence type="predicted"/>
<dbReference type="Pfam" id="PF06279">
    <property type="entry name" value="DUF1033"/>
    <property type="match status" value="1"/>
</dbReference>
<dbReference type="KEGG" id="ssuv:PXH68_00625"/>
<organism evidence="1 2">
    <name type="scientific">Streptococcus suivaginalis</name>
    <dbReference type="NCBI Taxonomy" id="3028082"/>
    <lineage>
        <taxon>Bacteria</taxon>
        <taxon>Bacillati</taxon>
        <taxon>Bacillota</taxon>
        <taxon>Bacilli</taxon>
        <taxon>Lactobacillales</taxon>
        <taxon>Streptococcaceae</taxon>
        <taxon>Streptococcus</taxon>
    </lineage>
</organism>
<reference evidence="1 2" key="1">
    <citation type="submission" date="2023-02" db="EMBL/GenBank/DDBJ databases">
        <title>Streptococcus sp. Genome Sequencing and Assembly.</title>
        <authorList>
            <person name="Shore S.M."/>
            <person name="Nicholson T.L."/>
        </authorList>
    </citation>
    <scope>NUCLEOTIDE SEQUENCE [LARGE SCALE GENOMIC DNA]</scope>
    <source>
        <strain evidence="1 2">29896</strain>
    </source>
</reference>
<sequence>MYQVIKMYGDFEPWWFVDGWEKDIVSQETFDDLQDAERYFRKECDRFSEKYAKTKQKEDHLVAFWDEEDRYWCEECDEELQRYHSLLLLEVEEPHLKKELIHSGESCLRICRMKQDKLA</sequence>
<gene>
    <name evidence="1" type="ORF">PXH68_00625</name>
</gene>
<keyword evidence="2" id="KW-1185">Reference proteome</keyword>
<dbReference type="AlphaFoldDB" id="A0AA97AA54"/>
<dbReference type="RefSeq" id="WP_105117566.1">
    <property type="nucleotide sequence ID" value="NZ_CP118733.1"/>
</dbReference>